<gene>
    <name evidence="1" type="ORF">BDDG_07178</name>
</gene>
<dbReference type="AlphaFoldDB" id="F2TLX0"/>
<organism evidence="1">
    <name type="scientific">Ajellomyces dermatitidis (strain ATCC 18188 / CBS 674.68)</name>
    <name type="common">Blastomyces dermatitidis</name>
    <dbReference type="NCBI Taxonomy" id="653446"/>
    <lineage>
        <taxon>Eukaryota</taxon>
        <taxon>Fungi</taxon>
        <taxon>Dikarya</taxon>
        <taxon>Ascomycota</taxon>
        <taxon>Pezizomycotina</taxon>
        <taxon>Eurotiomycetes</taxon>
        <taxon>Eurotiomycetidae</taxon>
        <taxon>Onygenales</taxon>
        <taxon>Ajellomycetaceae</taxon>
        <taxon>Blastomyces</taxon>
    </lineage>
</organism>
<proteinExistence type="predicted"/>
<sequence length="72" mass="7545">MARQGRATVVGMAVRSKPGLAEVGRVVNEEEDEVLMDDGRWEMRHLLIRNFAFTAASRGGGGGGGGVESGEG</sequence>
<protein>
    <submittedName>
        <fullName evidence="1">Uncharacterized protein</fullName>
    </submittedName>
</protein>
<accession>F2TLX0</accession>
<evidence type="ECO:0000313" key="1">
    <source>
        <dbReference type="EMBL" id="EGE84233.2"/>
    </source>
</evidence>
<dbReference type="HOGENOM" id="CLU_2235861_0_0_1"/>
<name>F2TLX0_AJEDA</name>
<reference evidence="1" key="1">
    <citation type="submission" date="2010-03" db="EMBL/GenBank/DDBJ databases">
        <title>Annotation of Blastomyces dermatitidis strain ATCC 18188.</title>
        <authorList>
            <consortium name="The Broad Institute Genome Sequencing Platform"/>
            <consortium name="Broad Institute Genome Sequencing Center for Infectious Disease."/>
            <person name="Cuomo C."/>
            <person name="Klein B."/>
            <person name="Sullivan T."/>
            <person name="Heitman J."/>
            <person name="Young S."/>
            <person name="Zeng Q."/>
            <person name="Gargeya S."/>
            <person name="Alvarado L."/>
            <person name="Berlin A.M."/>
            <person name="Chapman S.B."/>
            <person name="Chen Z."/>
            <person name="Freedman E."/>
            <person name="Gellesch M."/>
            <person name="Goldberg J."/>
            <person name="Griggs A."/>
            <person name="Gujja S."/>
            <person name="Heilman E."/>
            <person name="Heiman D."/>
            <person name="Howarth C."/>
            <person name="Mehta T."/>
            <person name="Neiman D."/>
            <person name="Pearson M."/>
            <person name="Roberts A."/>
            <person name="Saif S."/>
            <person name="Shea T."/>
            <person name="Shenoy N."/>
            <person name="Sisk P."/>
            <person name="Stolte C."/>
            <person name="Sykes S."/>
            <person name="White J."/>
            <person name="Yandava C."/>
            <person name="Haas B."/>
            <person name="Nusbaum C."/>
            <person name="Birren B."/>
        </authorList>
    </citation>
    <scope>NUCLEOTIDE SEQUENCE [LARGE SCALE GENOMIC DNA]</scope>
    <source>
        <strain evidence="1">ATCC 18188</strain>
    </source>
</reference>
<dbReference type="EMBL" id="GG749463">
    <property type="protein sequence ID" value="EGE84233.2"/>
    <property type="molecule type" value="Genomic_DNA"/>
</dbReference>
<dbReference type="Proteomes" id="UP000007802">
    <property type="component" value="Unassembled WGS sequence"/>
</dbReference>